<dbReference type="PANTHER" id="PTHR11439:SF483">
    <property type="entry name" value="PEPTIDE SYNTHASE GLIP-LIKE, PUTATIVE (AFU_ORTHOLOGUE AFUA_3G12920)-RELATED"/>
    <property type="match status" value="1"/>
</dbReference>
<dbReference type="InterPro" id="IPR057670">
    <property type="entry name" value="SH3_retrovirus"/>
</dbReference>
<name>A0A5J4YGH0_PORPP</name>
<keyword evidence="1" id="KW-0378">Hydrolase</keyword>
<dbReference type="Pfam" id="PF25597">
    <property type="entry name" value="SH3_retrovirus"/>
    <property type="match status" value="1"/>
</dbReference>
<dbReference type="InterPro" id="IPR036397">
    <property type="entry name" value="RNaseH_sf"/>
</dbReference>
<dbReference type="GO" id="GO:0004190">
    <property type="term" value="F:aspartic-type endopeptidase activity"/>
    <property type="evidence" value="ECO:0007669"/>
    <property type="project" value="UniProtKB-KW"/>
</dbReference>
<comment type="caution">
    <text evidence="3">The sequence shown here is derived from an EMBL/GenBank/DDBJ whole genome shotgun (WGS) entry which is preliminary data.</text>
</comment>
<dbReference type="Pfam" id="PF07727">
    <property type="entry name" value="RVT_2"/>
    <property type="match status" value="1"/>
</dbReference>
<keyword evidence="1" id="KW-0645">Protease</keyword>
<keyword evidence="1" id="KW-0064">Aspartyl protease</keyword>
<keyword evidence="4" id="KW-1185">Reference proteome</keyword>
<proteinExistence type="predicted"/>
<dbReference type="SUPFAM" id="SSF53098">
    <property type="entry name" value="Ribonuclease H-like"/>
    <property type="match status" value="1"/>
</dbReference>
<dbReference type="InterPro" id="IPR013103">
    <property type="entry name" value="RVT_2"/>
</dbReference>
<dbReference type="InterPro" id="IPR054722">
    <property type="entry name" value="PolX-like_BBD"/>
</dbReference>
<dbReference type="EMBL" id="VRMN01000031">
    <property type="protein sequence ID" value="KAA8490368.1"/>
    <property type="molecule type" value="Genomic_DNA"/>
</dbReference>
<feature type="domain" description="Integrase catalytic" evidence="2">
    <location>
        <begin position="565"/>
        <end position="729"/>
    </location>
</feature>
<dbReference type="Pfam" id="PF22936">
    <property type="entry name" value="Pol_BBD"/>
    <property type="match status" value="1"/>
</dbReference>
<gene>
    <name evidence="3" type="ORF">FVE85_8521</name>
</gene>
<reference evidence="4" key="1">
    <citation type="journal article" date="2019" name="Nat. Commun.">
        <title>Expansion of phycobilisome linker gene families in mesophilic red algae.</title>
        <authorList>
            <person name="Lee J."/>
            <person name="Kim D."/>
            <person name="Bhattacharya D."/>
            <person name="Yoon H.S."/>
        </authorList>
    </citation>
    <scope>NUCLEOTIDE SEQUENCE [LARGE SCALE GENOMIC DNA]</scope>
    <source>
        <strain evidence="4">CCMP 1328</strain>
    </source>
</reference>
<dbReference type="SUPFAM" id="SSF56672">
    <property type="entry name" value="DNA/RNA polymerases"/>
    <property type="match status" value="1"/>
</dbReference>
<dbReference type="InterPro" id="IPR043502">
    <property type="entry name" value="DNA/RNA_pol_sf"/>
</dbReference>
<dbReference type="GO" id="GO:0003676">
    <property type="term" value="F:nucleic acid binding"/>
    <property type="evidence" value="ECO:0007669"/>
    <property type="project" value="InterPro"/>
</dbReference>
<protein>
    <submittedName>
        <fullName evidence="3">Retrovirus-related Pol polyprotein from transposon TNT 1-94</fullName>
    </submittedName>
</protein>
<dbReference type="InterPro" id="IPR012337">
    <property type="entry name" value="RNaseH-like_sf"/>
</dbReference>
<dbReference type="Gene3D" id="3.30.420.10">
    <property type="entry name" value="Ribonuclease H-like superfamily/Ribonuclease H"/>
    <property type="match status" value="1"/>
</dbReference>
<sequence length="1425" mass="159437">MSLDAMAFTFDASKLSALANGVEKFNGENYDIWARRTKLALRVVKLWPVVAGMVVRPSSSSRATAGMTAEEWDDADLAGQFFLSGVLENRYDRLVRDKSSADGWSAVANYAHDQLSAQKFAFRMALERIVQNKNEAMAEYLDRGIGLWDKLVSIGEQVPEDHVVRYLVIGLRKEFQGSKDYLLHSAPTVSAARLQLLQLEAGKALERTLADEPPPIAMAVSQRPQQQQRDRSAGVVKTALVKENLKCGYCHKVGHETKRCFKRKNDLRDKAAGASGAADPEAVKRGIGKPNARVNVVQVKTKVTKPPAPAAKAAIEPGWMSWEAYANSVAGRGVVPKGPSLDIRMISPPATPAPINKATTSIYAICVSVVPHKHKSHKWMFDSGSDRHITWDRSILMNERPSDESLVTVANGEHVEVSLMGDVMLKTIIQDKFNDLRLENVLLIESTPINLLSTKVAARKGCVFKHDDSSSVLHFGSDGPVLAVGDGDLMIKLSAARINAITASNKFELFHRRLGHPGLAGLKNTQNCVQGIPADLKVPDEYHCVICQKAKGTRTPFKKRKLNSISAVPGEVLHTDVCGPLTPSSFDDHRYFLVVVDECSSLSVVHLLERKSEAGEMLLRTLKYLETTLGAKAKRVRSDKGGEFASLYVQRHLQDSGITWENTSAYTPELNGMAERMNRTLLEKVRSLLFDSNLPLENWSNALLTANYLRNRISNNRGKTPIEIAFRQRPDLSNLRIYGSRAFVHIPKQLRGKLETRSAIGCLVGYGNVHSVYRILLSDGTVVESRNVTFDESVVGIDVHEHEIHDSEYFSNFDKIVEELFPKDFSKSFDEKSQIASKNFETDSTRQMDDRSQEYSISNEIGETFLEKVQNNSKDLGFQKAPNGNFGNTEDDESQDSGYVANQFVGIISTVSEPRSVEEALKGDFSEQWLEALNRELESLTGNCTWELVDRPQDRIPVRCKWVFKIKYNVNGQIDRFKCRLVAKGFTQKPGLDYDEVFSPVVRHNTIRTVLAVAAARKLKIRLFDVVTAFLNGELHEEIFMEQPPGFVHEGGKVLKLRKAIYGLKQASRAWNQVLVQALKEINFSESTADPCLFSKGPNGPYIMIYVDDLVFIGEDEVTSNEVLLHLQGKFEVRDLGQVVKQKFAGYTLDYDQRNGIIRLNQSLYVQTILERFGMESANPRKLPMEKDTKWYTATAEPCKMPYMELVGALMYLCTCTRPDISFAVGVLARSMANANESHWNAAKGVLRYLKGTINYGLQFSSNGNSDLIGYVDSDYASDLRTRRSTTGYAFTINGSVVSWKSRLQPTVALSTTEAEYMALSDACKEAQWFQYLMEFLGFKSKSIPMFCDNDAALKLSENPIVHERSKHIDVRKHYARECQQRGIVKAIYIRTSDQAADFLTKVVPREMFLKCKTLLGVACLENSR</sequence>
<evidence type="ECO:0000256" key="1">
    <source>
        <dbReference type="ARBA" id="ARBA00022750"/>
    </source>
</evidence>
<dbReference type="PANTHER" id="PTHR11439">
    <property type="entry name" value="GAG-POL-RELATED RETROTRANSPOSON"/>
    <property type="match status" value="1"/>
</dbReference>
<evidence type="ECO:0000259" key="2">
    <source>
        <dbReference type="PROSITE" id="PS50994"/>
    </source>
</evidence>
<accession>A0A5J4YGH0</accession>
<evidence type="ECO:0000313" key="3">
    <source>
        <dbReference type="EMBL" id="KAA8490368.1"/>
    </source>
</evidence>
<dbReference type="PROSITE" id="PS50994">
    <property type="entry name" value="INTEGRASE"/>
    <property type="match status" value="1"/>
</dbReference>
<dbReference type="InterPro" id="IPR001584">
    <property type="entry name" value="Integrase_cat-core"/>
</dbReference>
<dbReference type="GO" id="GO:0015074">
    <property type="term" value="P:DNA integration"/>
    <property type="evidence" value="ECO:0007669"/>
    <property type="project" value="InterPro"/>
</dbReference>
<dbReference type="CDD" id="cd09272">
    <property type="entry name" value="RNase_HI_RT_Ty1"/>
    <property type="match status" value="1"/>
</dbReference>
<organism evidence="3 4">
    <name type="scientific">Porphyridium purpureum</name>
    <name type="common">Red alga</name>
    <name type="synonym">Porphyridium cruentum</name>
    <dbReference type="NCBI Taxonomy" id="35688"/>
    <lineage>
        <taxon>Eukaryota</taxon>
        <taxon>Rhodophyta</taxon>
        <taxon>Bangiophyceae</taxon>
        <taxon>Porphyridiales</taxon>
        <taxon>Porphyridiaceae</taxon>
        <taxon>Porphyridium</taxon>
    </lineage>
</organism>
<evidence type="ECO:0000313" key="4">
    <source>
        <dbReference type="Proteomes" id="UP000324585"/>
    </source>
</evidence>
<dbReference type="Proteomes" id="UP000324585">
    <property type="component" value="Unassembled WGS sequence"/>
</dbReference>